<protein>
    <submittedName>
        <fullName evidence="2">Uncharacterized protein</fullName>
    </submittedName>
</protein>
<feature type="region of interest" description="Disordered" evidence="1">
    <location>
        <begin position="1"/>
        <end position="47"/>
    </location>
</feature>
<feature type="compositionally biased region" description="Low complexity" evidence="1">
    <location>
        <begin position="16"/>
        <end position="25"/>
    </location>
</feature>
<proteinExistence type="predicted"/>
<sequence length="47" mass="5039">MKEAAGFDAEHRDHAAAPPQLQAAADDIGRVRPGRDVEQQAGDDEEP</sequence>
<organism evidence="2">
    <name type="scientific">mine drainage metagenome</name>
    <dbReference type="NCBI Taxonomy" id="410659"/>
    <lineage>
        <taxon>unclassified sequences</taxon>
        <taxon>metagenomes</taxon>
        <taxon>ecological metagenomes</taxon>
    </lineage>
</organism>
<evidence type="ECO:0000256" key="1">
    <source>
        <dbReference type="SAM" id="MobiDB-lite"/>
    </source>
</evidence>
<reference evidence="2" key="1">
    <citation type="submission" date="2016-10" db="EMBL/GenBank/DDBJ databases">
        <title>Sequence of Gallionella enrichment culture.</title>
        <authorList>
            <person name="Poehlein A."/>
            <person name="Muehling M."/>
            <person name="Daniel R."/>
        </authorList>
    </citation>
    <scope>NUCLEOTIDE SEQUENCE</scope>
</reference>
<name>A0A1J5PYG2_9ZZZZ</name>
<comment type="caution">
    <text evidence="2">The sequence shown here is derived from an EMBL/GenBank/DDBJ whole genome shotgun (WGS) entry which is preliminary data.</text>
</comment>
<evidence type="ECO:0000313" key="2">
    <source>
        <dbReference type="EMBL" id="OIQ70307.1"/>
    </source>
</evidence>
<dbReference type="AlphaFoldDB" id="A0A1J5PYG2"/>
<feature type="compositionally biased region" description="Basic and acidic residues" evidence="1">
    <location>
        <begin position="1"/>
        <end position="15"/>
    </location>
</feature>
<feature type="compositionally biased region" description="Basic and acidic residues" evidence="1">
    <location>
        <begin position="27"/>
        <end position="38"/>
    </location>
</feature>
<dbReference type="EMBL" id="MLJW01004266">
    <property type="protein sequence ID" value="OIQ70307.1"/>
    <property type="molecule type" value="Genomic_DNA"/>
</dbReference>
<accession>A0A1J5PYG2</accession>
<gene>
    <name evidence="2" type="ORF">GALL_480790</name>
</gene>